<protein>
    <submittedName>
        <fullName evidence="2">TRK system potassium uptake protein TrkA</fullName>
    </submittedName>
</protein>
<dbReference type="Proteomes" id="UP000069632">
    <property type="component" value="Unassembled WGS sequence"/>
</dbReference>
<dbReference type="SUPFAM" id="SSF116726">
    <property type="entry name" value="TrkA C-terminal domain-like"/>
    <property type="match status" value="1"/>
</dbReference>
<dbReference type="InterPro" id="IPR050721">
    <property type="entry name" value="Trk_Ktr_HKT_K-transport"/>
</dbReference>
<dbReference type="InterPro" id="IPR036721">
    <property type="entry name" value="RCK_C_sf"/>
</dbReference>
<sequence>MKSFAVIGLGKFGHEMALNLLNQDVVLIAIDKNEASAKKIKSEIENVFIFDATDAVALKQAGISDVDAAIISTGEDIEASILCVMALQEIGVKTIIAKASSGAHGQILSKLGVNRVIYPLRDAAKNLALNLLGHQNCVIIDVTTTLKVARIKATAKLNNIRISEINEKMGSSINIIAYKKDNTWDRNPIEQILIHTDDEILVMGEQKDVSEFIKVYG</sequence>
<evidence type="ECO:0000313" key="2">
    <source>
        <dbReference type="EMBL" id="CZE47514.1"/>
    </source>
</evidence>
<dbReference type="RefSeq" id="WP_075531737.1">
    <property type="nucleotide sequence ID" value="NZ_CP053844.1"/>
</dbReference>
<feature type="domain" description="RCK N-terminal" evidence="1">
    <location>
        <begin position="1"/>
        <end position="117"/>
    </location>
</feature>
<dbReference type="AlphaFoldDB" id="A0A128EF17"/>
<dbReference type="SUPFAM" id="SSF51735">
    <property type="entry name" value="NAD(P)-binding Rossmann-fold domains"/>
    <property type="match status" value="1"/>
</dbReference>
<proteinExistence type="predicted"/>
<dbReference type="PANTHER" id="PTHR43833">
    <property type="entry name" value="POTASSIUM CHANNEL PROTEIN 2-RELATED-RELATED"/>
    <property type="match status" value="1"/>
</dbReference>
<name>A0A128EF17_9BACT</name>
<keyword evidence="3" id="KW-1185">Reference proteome</keyword>
<dbReference type="Pfam" id="PF02254">
    <property type="entry name" value="TrkA_N"/>
    <property type="match status" value="1"/>
</dbReference>
<reference evidence="2 3" key="1">
    <citation type="submission" date="2016-02" db="EMBL/GenBank/DDBJ databases">
        <authorList>
            <consortium name="Pathogen Informatics"/>
        </authorList>
    </citation>
    <scope>NUCLEOTIDE SEQUENCE [LARGE SCALE GENOMIC DNA]</scope>
    <source>
        <strain evidence="2 3">RC20</strain>
    </source>
</reference>
<dbReference type="InterPro" id="IPR003148">
    <property type="entry name" value="RCK_N"/>
</dbReference>
<dbReference type="PROSITE" id="PS51201">
    <property type="entry name" value="RCK_N"/>
    <property type="match status" value="1"/>
</dbReference>
<organism evidence="2 3">
    <name type="scientific">Campylobacter geochelonis</name>
    <dbReference type="NCBI Taxonomy" id="1780362"/>
    <lineage>
        <taxon>Bacteria</taxon>
        <taxon>Pseudomonadati</taxon>
        <taxon>Campylobacterota</taxon>
        <taxon>Epsilonproteobacteria</taxon>
        <taxon>Campylobacterales</taxon>
        <taxon>Campylobacteraceae</taxon>
        <taxon>Campylobacter</taxon>
    </lineage>
</organism>
<dbReference type="PANTHER" id="PTHR43833:SF7">
    <property type="entry name" value="KTR SYSTEM POTASSIUM UPTAKE PROTEIN C"/>
    <property type="match status" value="1"/>
</dbReference>
<dbReference type="InterPro" id="IPR036291">
    <property type="entry name" value="NAD(P)-bd_dom_sf"/>
</dbReference>
<dbReference type="Gene3D" id="3.40.50.720">
    <property type="entry name" value="NAD(P)-binding Rossmann-like Domain"/>
    <property type="match status" value="1"/>
</dbReference>
<dbReference type="OrthoDB" id="9776294at2"/>
<dbReference type="GO" id="GO:0006813">
    <property type="term" value="P:potassium ion transport"/>
    <property type="evidence" value="ECO:0007669"/>
    <property type="project" value="InterPro"/>
</dbReference>
<accession>A0A128EF17</accession>
<gene>
    <name evidence="2" type="primary">ktrA</name>
    <name evidence="2" type="ORF">ERS672216_00938</name>
</gene>
<evidence type="ECO:0000259" key="1">
    <source>
        <dbReference type="PROSITE" id="PS51201"/>
    </source>
</evidence>
<dbReference type="Gene3D" id="3.30.70.1450">
    <property type="entry name" value="Regulator of K+ conductance, C-terminal domain"/>
    <property type="match status" value="1"/>
</dbReference>
<evidence type="ECO:0000313" key="3">
    <source>
        <dbReference type="Proteomes" id="UP000069632"/>
    </source>
</evidence>
<dbReference type="EMBL" id="FIZP01000003">
    <property type="protein sequence ID" value="CZE47514.1"/>
    <property type="molecule type" value="Genomic_DNA"/>
</dbReference>